<reference evidence="4" key="2">
    <citation type="submission" date="2020-04" db="EMBL/GenBank/DDBJ databases">
        <authorList>
            <consortium name="NCBI Genome Project"/>
        </authorList>
    </citation>
    <scope>NUCLEOTIDE SEQUENCE</scope>
    <source>
        <strain evidence="4">CBS 304.34</strain>
    </source>
</reference>
<feature type="region of interest" description="Disordered" evidence="1">
    <location>
        <begin position="387"/>
        <end position="420"/>
    </location>
</feature>
<feature type="compositionally biased region" description="Basic residues" evidence="1">
    <location>
        <begin position="1510"/>
        <end position="1523"/>
    </location>
</feature>
<feature type="region of interest" description="Disordered" evidence="1">
    <location>
        <begin position="102"/>
        <end position="126"/>
    </location>
</feature>
<feature type="compositionally biased region" description="Polar residues" evidence="1">
    <location>
        <begin position="991"/>
        <end position="1005"/>
    </location>
</feature>
<feature type="region of interest" description="Disordered" evidence="1">
    <location>
        <begin position="1041"/>
        <end position="1107"/>
    </location>
</feature>
<dbReference type="OrthoDB" id="10678033at2759"/>
<feature type="compositionally biased region" description="Polar residues" evidence="1">
    <location>
        <begin position="184"/>
        <end position="196"/>
    </location>
</feature>
<feature type="region of interest" description="Disordered" evidence="1">
    <location>
        <begin position="1383"/>
        <end position="1411"/>
    </location>
</feature>
<feature type="compositionally biased region" description="Polar residues" evidence="1">
    <location>
        <begin position="1081"/>
        <end position="1104"/>
    </location>
</feature>
<evidence type="ECO:0000313" key="4">
    <source>
        <dbReference type="RefSeq" id="XP_033579174.1"/>
    </source>
</evidence>
<feature type="compositionally biased region" description="Basic and acidic residues" evidence="1">
    <location>
        <begin position="887"/>
        <end position="902"/>
    </location>
</feature>
<feature type="compositionally biased region" description="Low complexity" evidence="1">
    <location>
        <begin position="1313"/>
        <end position="1323"/>
    </location>
</feature>
<sequence length="1959" mass="213184">MVRRSARAASQRSGKRKRDDGDDEPVKKAKKGKNAKLGTVEEEGEEVRKDTNTVNNNNGQGANNIQQDGQQQAALDAPVGNAAPVAADAKALAKAIDSASEAGKTVQGELGQGVQAGPSMATPPPQIPTIIITNDRDEVAVVVDEPGPPARLTRARTRAASQAPGLLAPPTAAPLARKLRGKTQVPQQAPQLQSATPGVDADFLAEMAELEDNIMGEGENAEEQQPVVAGPSGGKGKERALPAEDVNAESASSTSTTTQPPARVTRAASKSDPTMAPPRHPGVRYAQPATPAEKKFNDFRTKRMWKYQEAVNKLNPPNHRKLLAPVVKALTRQAPATDEEAVASKTLENAIARATDMRGLPTVGVPAGERITLMPTQSAEDPVLFGPTPAGPHPLPPSNEPTDQTPAALEAARHGKETRRRRRLLKTLKEEGLATYSVAHSLGHLLAGAYFFGYEHTSIITKDRPLTFQEAIKKHKIRILGGDWLDAEALGEGIVVDANGKIVGTHKRVWMPLRNPKYKPEDGKELPKDPGIWCRYVALHDGLNSLDDVPVTEQMRTQLGQAYDHAEEMRIAQIKLTHVKKQKGGYCDANVAEETRTDLDRKEDMCMKTYHRLKRMQTQIELLAPEDQFQFIIPPGAGSDSWGGDTVHVVDTAIRNAFGRKPGNDMIAELSARPVKAIPIILERLWTHWEALKKQDLSTIRERIQWELDHRAWHSFALRIDEDAEKKRLEFSQQDFDDIAADDAERTPEQTVEWEADKARAQILVDESNGRGTIDTPSVFDEETMHGGMITDEMVEMARLSTEQRLKQLEEGKETDTNYPMPDDRNNSRRIYEERRVAEERDGYDVRQGMLPAWWHDPKNIRAVIPPFLGDRAAEESAQAAAGVVPDAKDAPATRPEAKKAAEGNSSAPVPVPATVETPEQKHARIKAEWEARQIEIQQYEAQGKYSSERNDAPPASGNSEDQAAGINNAIVIEDTASSSPPSGASTKPTVPSTPLATPQPNIRKTQPKVPSAPKKFKKSDIFKRDKSNLLLRAIKNQHKVVSAKNQEASNPQVAATNTIDTPATSEIPDNSSEGILDDSGSASANPSTEQGTSGVPASSSNVTGYLEAREDMMNQFLADRNSRETFQEWLSRHGSVDPLPMSGPSGEDAIQQDESGDVEMGEAEATQGTASITGEENMGEAEATQGTASITGEENAEMGEAEDTPRAASNTGDENVEMREAAATPGSTSNTGDENVEMGGTDTENQTSDATNTAERDSMIVVLHIGSQKPSGVPKAVLTTANPPRAIRTRAAHARMLESTQAQGQAAFQTLAASKTAATTSAPNKRTEKGESSKAIATRSSSKPAETAATRVSNPAAEMVVKAVNQGLLQAGLRASIQTLAQDGEQAQEGAASTPRTVQKSGWTPINAQVDGFTDVDYNDAATFFGDVDGADELGGDEAGIGDAQHNDNADSDYDAEEDDFEGQDDHDDQDGQDSDEDYDSDNDGGPPKGGAPVKKGKEKAKATATTKGKGKAHATAKGKGKAKVEDPESDTNDEELPACEKPKKLYKHLAIDPNEYDEQGNRLTDSNGNPVPYFRFMVGSHDADRLLIRKKLRRTLEERKPYEFPRTATMDFDDKEMIEDANKWRRQIMRRSYPEDRVYEHRDTYVDEECEFMREYVRQDIKKRGRETVASRPLWEKLFMAFKKQFPDSTRTKPAVTSWCGRDVDIAAQKGIPVKKSSSKTAKAKAADDEAADAKATIAGLSQPKVALEAVKGKKGKAATEAQATTAGPSAPARRGRKRKHAETVQEEPDSDDSNAYQQDTRQVDVLARRNVQIQPPAKRLRLRPGLEERIEAPPSSQAIAATSWPKFVLKLRVHDGSRGIVLSESTEPDHANGKLAQEDSSEKEQENGDSAENGGLDGGDELGEQEQEPQDDEVAEEGEVTEIPETPPPRKRKRQDDDDDSFHPGKRAKSNKGRKR</sequence>
<reference evidence="4" key="3">
    <citation type="submission" date="2025-04" db="UniProtKB">
        <authorList>
            <consortium name="RefSeq"/>
        </authorList>
    </citation>
    <scope>IDENTIFICATION</scope>
    <source>
        <strain evidence="4">CBS 304.34</strain>
    </source>
</reference>
<feature type="compositionally biased region" description="Pro residues" evidence="1">
    <location>
        <begin position="389"/>
        <end position="399"/>
    </location>
</feature>
<feature type="compositionally biased region" description="Acidic residues" evidence="1">
    <location>
        <begin position="1901"/>
        <end position="1925"/>
    </location>
</feature>
<name>A0A6A6YTS8_9PEZI</name>
<feature type="region of interest" description="Disordered" evidence="1">
    <location>
        <begin position="1313"/>
        <end position="1357"/>
    </location>
</feature>
<feature type="compositionally biased region" description="Low complexity" evidence="1">
    <location>
        <begin position="1383"/>
        <end position="1393"/>
    </location>
</feature>
<evidence type="ECO:0000313" key="3">
    <source>
        <dbReference type="Proteomes" id="UP000504636"/>
    </source>
</evidence>
<protein>
    <submittedName>
        <fullName evidence="2 4">Uncharacterized protein</fullName>
    </submittedName>
</protein>
<feature type="region of interest" description="Disordered" evidence="1">
    <location>
        <begin position="944"/>
        <end position="963"/>
    </location>
</feature>
<organism evidence="2">
    <name type="scientific">Mytilinidion resinicola</name>
    <dbReference type="NCBI Taxonomy" id="574789"/>
    <lineage>
        <taxon>Eukaryota</taxon>
        <taxon>Fungi</taxon>
        <taxon>Dikarya</taxon>
        <taxon>Ascomycota</taxon>
        <taxon>Pezizomycotina</taxon>
        <taxon>Dothideomycetes</taxon>
        <taxon>Pleosporomycetidae</taxon>
        <taxon>Mytilinidiales</taxon>
        <taxon>Mytilinidiaceae</taxon>
        <taxon>Mytilinidion</taxon>
    </lineage>
</organism>
<keyword evidence="3" id="KW-1185">Reference proteome</keyword>
<dbReference type="GeneID" id="54468111"/>
<feature type="compositionally biased region" description="Basic and acidic residues" evidence="1">
    <location>
        <begin position="1870"/>
        <end position="1889"/>
    </location>
</feature>
<feature type="region of interest" description="Disordered" evidence="1">
    <location>
        <begin position="1427"/>
        <end position="1543"/>
    </location>
</feature>
<dbReference type="Proteomes" id="UP000504636">
    <property type="component" value="Unplaced"/>
</dbReference>
<dbReference type="EMBL" id="MU003697">
    <property type="protein sequence ID" value="KAF2812210.1"/>
    <property type="molecule type" value="Genomic_DNA"/>
</dbReference>
<feature type="compositionally biased region" description="Low complexity" evidence="1">
    <location>
        <begin position="158"/>
        <end position="176"/>
    </location>
</feature>
<feature type="compositionally biased region" description="Acidic residues" evidence="1">
    <location>
        <begin position="1451"/>
        <end position="1484"/>
    </location>
</feature>
<evidence type="ECO:0000313" key="2">
    <source>
        <dbReference type="EMBL" id="KAF2812210.1"/>
    </source>
</evidence>
<feature type="region of interest" description="Disordered" evidence="1">
    <location>
        <begin position="218"/>
        <end position="286"/>
    </location>
</feature>
<feature type="region of interest" description="Disordered" evidence="1">
    <location>
        <begin position="1754"/>
        <end position="1800"/>
    </location>
</feature>
<feature type="compositionally biased region" description="Acidic residues" evidence="1">
    <location>
        <begin position="1151"/>
        <end position="1163"/>
    </location>
</feature>
<feature type="compositionally biased region" description="Basic residues" evidence="1">
    <location>
        <begin position="1947"/>
        <end position="1959"/>
    </location>
</feature>
<feature type="compositionally biased region" description="Polar residues" evidence="1">
    <location>
        <begin position="1243"/>
        <end position="1254"/>
    </location>
</feature>
<feature type="compositionally biased region" description="Low complexity" evidence="1">
    <location>
        <begin position="55"/>
        <end position="75"/>
    </location>
</feature>
<evidence type="ECO:0000256" key="1">
    <source>
        <dbReference type="SAM" id="MobiDB-lite"/>
    </source>
</evidence>
<feature type="region of interest" description="Disordered" evidence="1">
    <location>
        <begin position="1863"/>
        <end position="1959"/>
    </location>
</feature>
<gene>
    <name evidence="2 4" type="ORF">BDZ99DRAFT_558059</name>
</gene>
<feature type="region of interest" description="Disordered" evidence="1">
    <location>
        <begin position="1"/>
        <end position="75"/>
    </location>
</feature>
<feature type="compositionally biased region" description="Basic and acidic residues" evidence="1">
    <location>
        <begin position="17"/>
        <end position="27"/>
    </location>
</feature>
<feature type="compositionally biased region" description="Low complexity" evidence="1">
    <location>
        <begin position="976"/>
        <end position="990"/>
    </location>
</feature>
<reference evidence="2 4" key="1">
    <citation type="journal article" date="2020" name="Stud. Mycol.">
        <title>101 Dothideomycetes genomes: a test case for predicting lifestyles and emergence of pathogens.</title>
        <authorList>
            <person name="Haridas S."/>
            <person name="Albert R."/>
            <person name="Binder M."/>
            <person name="Bloem J."/>
            <person name="Labutti K."/>
            <person name="Salamov A."/>
            <person name="Andreopoulos B."/>
            <person name="Baker S."/>
            <person name="Barry K."/>
            <person name="Bills G."/>
            <person name="Bluhm B."/>
            <person name="Cannon C."/>
            <person name="Castanera R."/>
            <person name="Culley D."/>
            <person name="Daum C."/>
            <person name="Ezra D."/>
            <person name="Gonzalez J."/>
            <person name="Henrissat B."/>
            <person name="Kuo A."/>
            <person name="Liang C."/>
            <person name="Lipzen A."/>
            <person name="Lutzoni F."/>
            <person name="Magnuson J."/>
            <person name="Mondo S."/>
            <person name="Nolan M."/>
            <person name="Ohm R."/>
            <person name="Pangilinan J."/>
            <person name="Park H.-J."/>
            <person name="Ramirez L."/>
            <person name="Alfaro M."/>
            <person name="Sun H."/>
            <person name="Tritt A."/>
            <person name="Yoshinaga Y."/>
            <person name="Zwiers L.-H."/>
            <person name="Turgeon B."/>
            <person name="Goodwin S."/>
            <person name="Spatafora J."/>
            <person name="Crous P."/>
            <person name="Grigoriev I."/>
        </authorList>
    </citation>
    <scope>NUCLEOTIDE SEQUENCE</scope>
    <source>
        <strain evidence="2 4">CBS 304.34</strain>
    </source>
</reference>
<proteinExistence type="predicted"/>
<feature type="region of interest" description="Disordered" evidence="1">
    <location>
        <begin position="974"/>
        <end position="1024"/>
    </location>
</feature>
<feature type="region of interest" description="Disordered" evidence="1">
    <location>
        <begin position="146"/>
        <end position="198"/>
    </location>
</feature>
<feature type="compositionally biased region" description="Acidic residues" evidence="1">
    <location>
        <begin position="1529"/>
        <end position="1539"/>
    </location>
</feature>
<feature type="region of interest" description="Disordered" evidence="1">
    <location>
        <begin position="880"/>
        <end position="925"/>
    </location>
</feature>
<accession>A0A6A6YTS8</accession>
<feature type="compositionally biased region" description="Polar residues" evidence="1">
    <location>
        <begin position="1395"/>
        <end position="1408"/>
    </location>
</feature>
<feature type="compositionally biased region" description="Low complexity" evidence="1">
    <location>
        <begin position="906"/>
        <end position="918"/>
    </location>
</feature>
<feature type="region of interest" description="Disordered" evidence="1">
    <location>
        <begin position="1129"/>
        <end position="1260"/>
    </location>
</feature>
<dbReference type="RefSeq" id="XP_033579174.1">
    <property type="nucleotide sequence ID" value="XM_033727218.1"/>
</dbReference>
<feature type="compositionally biased region" description="Polar residues" evidence="1">
    <location>
        <begin position="1044"/>
        <end position="1074"/>
    </location>
</feature>